<reference evidence="2" key="1">
    <citation type="journal article" date="2020" name="Stud. Mycol.">
        <title>101 Dothideomycetes genomes: a test case for predicting lifestyles and emergence of pathogens.</title>
        <authorList>
            <person name="Haridas S."/>
            <person name="Albert R."/>
            <person name="Binder M."/>
            <person name="Bloem J."/>
            <person name="Labutti K."/>
            <person name="Salamov A."/>
            <person name="Andreopoulos B."/>
            <person name="Baker S."/>
            <person name="Barry K."/>
            <person name="Bills G."/>
            <person name="Bluhm B."/>
            <person name="Cannon C."/>
            <person name="Castanera R."/>
            <person name="Culley D."/>
            <person name="Daum C."/>
            <person name="Ezra D."/>
            <person name="Gonzalez J."/>
            <person name="Henrissat B."/>
            <person name="Kuo A."/>
            <person name="Liang C."/>
            <person name="Lipzen A."/>
            <person name="Lutzoni F."/>
            <person name="Magnuson J."/>
            <person name="Mondo S."/>
            <person name="Nolan M."/>
            <person name="Ohm R."/>
            <person name="Pangilinan J."/>
            <person name="Park H.-J."/>
            <person name="Ramirez L."/>
            <person name="Alfaro M."/>
            <person name="Sun H."/>
            <person name="Tritt A."/>
            <person name="Yoshinaga Y."/>
            <person name="Zwiers L.-H."/>
            <person name="Turgeon B."/>
            <person name="Goodwin S."/>
            <person name="Spatafora J."/>
            <person name="Crous P."/>
            <person name="Grigoriev I."/>
        </authorList>
    </citation>
    <scope>NUCLEOTIDE SEQUENCE</scope>
    <source>
        <strain evidence="2">CBS 121739</strain>
    </source>
</reference>
<name>A0A6A6WHY0_9PEZI</name>
<feature type="transmembrane region" description="Helical" evidence="1">
    <location>
        <begin position="12"/>
        <end position="33"/>
    </location>
</feature>
<proteinExistence type="predicted"/>
<gene>
    <name evidence="2" type="ORF">EJ05DRAFT_690</name>
</gene>
<evidence type="ECO:0000313" key="3">
    <source>
        <dbReference type="Proteomes" id="UP000799437"/>
    </source>
</evidence>
<protein>
    <submittedName>
        <fullName evidence="2">Uncharacterized protein</fullName>
    </submittedName>
</protein>
<dbReference type="OrthoDB" id="5015154at2759"/>
<keyword evidence="1" id="KW-0472">Membrane</keyword>
<dbReference type="EMBL" id="ML996565">
    <property type="protein sequence ID" value="KAF2762412.1"/>
    <property type="molecule type" value="Genomic_DNA"/>
</dbReference>
<accession>A0A6A6WHY0</accession>
<keyword evidence="1" id="KW-1133">Transmembrane helix</keyword>
<sequence>MFKTIRNISWKGFKYVFLPTLPLTFFPIVIGIINGVHFGIYHDRMIRENTDKFLYSVKSVANDWGVPGFTFRDFQDTKNDYHIMRINSNDWLKKLNLILPTEYTDWDNVDAPINQYADLEQLVADMVCPNAPPKEQWIYLARYRIFDKYTEWGQAFDKARQHAYAPSKLNESHIFLAECSGTADFLCGVWQIKAPALLHFKVEDEKIDHDDIPAGLSYRGDYTHLHPVTARVIEFPLENAYLELPPSVFPGYNEQLLSIMKKSELVEQFDEHNLFMQEMKRHQEAVNELYDAKASTLGVFVPLEKATALFSEYTGAPKRGDYILAQEDPNDPLGGWNPMSALFGGMSMAFKQVMEMAAKNASEQKAREAVTPFPTPP</sequence>
<dbReference type="GeneID" id="54490939"/>
<dbReference type="Proteomes" id="UP000799437">
    <property type="component" value="Unassembled WGS sequence"/>
</dbReference>
<evidence type="ECO:0000313" key="2">
    <source>
        <dbReference type="EMBL" id="KAF2762412.1"/>
    </source>
</evidence>
<keyword evidence="1" id="KW-0812">Transmembrane</keyword>
<dbReference type="AlphaFoldDB" id="A0A6A6WHY0"/>
<evidence type="ECO:0000256" key="1">
    <source>
        <dbReference type="SAM" id="Phobius"/>
    </source>
</evidence>
<organism evidence="2 3">
    <name type="scientific">Pseudovirgaria hyperparasitica</name>
    <dbReference type="NCBI Taxonomy" id="470096"/>
    <lineage>
        <taxon>Eukaryota</taxon>
        <taxon>Fungi</taxon>
        <taxon>Dikarya</taxon>
        <taxon>Ascomycota</taxon>
        <taxon>Pezizomycotina</taxon>
        <taxon>Dothideomycetes</taxon>
        <taxon>Dothideomycetes incertae sedis</taxon>
        <taxon>Acrospermales</taxon>
        <taxon>Acrospermaceae</taxon>
        <taxon>Pseudovirgaria</taxon>
    </lineage>
</organism>
<keyword evidence="3" id="KW-1185">Reference proteome</keyword>
<dbReference type="RefSeq" id="XP_033604863.1">
    <property type="nucleotide sequence ID" value="XM_033749885.1"/>
</dbReference>